<gene>
    <name evidence="1" type="ORF">LTR05_004339</name>
</gene>
<dbReference type="EMBL" id="JAVRRJ010000003">
    <property type="protein sequence ID" value="KAK5087168.1"/>
    <property type="molecule type" value="Genomic_DNA"/>
</dbReference>
<reference evidence="1 2" key="1">
    <citation type="submission" date="2023-08" db="EMBL/GenBank/DDBJ databases">
        <title>Black Yeasts Isolated from many extreme environments.</title>
        <authorList>
            <person name="Coleine C."/>
            <person name="Stajich J.E."/>
            <person name="Selbmann L."/>
        </authorList>
    </citation>
    <scope>NUCLEOTIDE SEQUENCE [LARGE SCALE GENOMIC DNA]</scope>
    <source>
        <strain evidence="1 2">CCFEE 5910</strain>
    </source>
</reference>
<proteinExistence type="predicted"/>
<name>A0AAN7T2E7_9EURO</name>
<sequence length="244" mass="27301">MSVPKTTLVVPNANTFTTLPEPWIKRMNPYQLREIDGGHQVGIGYPSNDPPGYTSVYVNVPIKVLRAAMPALDLIIKQKAISNTTIRAVVLPTTDYQAIRDIFGHLKDTVTTAWRKPTPIVEFAPLSVYARNAEAACAMGMTDIREDYQKKISRLLKPDLYKTRLQIPKEELETVCVHHDKSSALRIAVVSAIARANMAERLGNADDVWTVRRQYRDFDQEIVAAMGPWALKMNLGEDIRVAGV</sequence>
<accession>A0AAN7T2E7</accession>
<evidence type="ECO:0000313" key="1">
    <source>
        <dbReference type="EMBL" id="KAK5087168.1"/>
    </source>
</evidence>
<keyword evidence="2" id="KW-1185">Reference proteome</keyword>
<organism evidence="1 2">
    <name type="scientific">Lithohypha guttulata</name>
    <dbReference type="NCBI Taxonomy" id="1690604"/>
    <lineage>
        <taxon>Eukaryota</taxon>
        <taxon>Fungi</taxon>
        <taxon>Dikarya</taxon>
        <taxon>Ascomycota</taxon>
        <taxon>Pezizomycotina</taxon>
        <taxon>Eurotiomycetes</taxon>
        <taxon>Chaetothyriomycetidae</taxon>
        <taxon>Chaetothyriales</taxon>
        <taxon>Trichomeriaceae</taxon>
        <taxon>Lithohypha</taxon>
    </lineage>
</organism>
<protein>
    <submittedName>
        <fullName evidence="1">Uncharacterized protein</fullName>
    </submittedName>
</protein>
<comment type="caution">
    <text evidence="1">The sequence shown here is derived from an EMBL/GenBank/DDBJ whole genome shotgun (WGS) entry which is preliminary data.</text>
</comment>
<dbReference type="Proteomes" id="UP001309876">
    <property type="component" value="Unassembled WGS sequence"/>
</dbReference>
<evidence type="ECO:0000313" key="2">
    <source>
        <dbReference type="Proteomes" id="UP001309876"/>
    </source>
</evidence>
<dbReference type="AlphaFoldDB" id="A0AAN7T2E7"/>